<reference evidence="1" key="2">
    <citation type="submission" date="2020-02" db="EMBL/GenBank/DDBJ databases">
        <authorList>
            <person name="Matsumoto Y."/>
            <person name="Motooka D."/>
            <person name="Nakamura S."/>
        </authorList>
    </citation>
    <scope>NUCLEOTIDE SEQUENCE</scope>
    <source>
        <strain evidence="1">JCM 12375</strain>
    </source>
</reference>
<dbReference type="EC" id="3.1.3.3" evidence="2"/>
<dbReference type="RefSeq" id="WP_036432072.1">
    <property type="nucleotide sequence ID" value="NZ_AP022567.1"/>
</dbReference>
<name>A0AAI8TRX7_MYCME</name>
<dbReference type="CDD" id="cd07067">
    <property type="entry name" value="HP_PGM_like"/>
    <property type="match status" value="1"/>
</dbReference>
<dbReference type="Proteomes" id="UP000465622">
    <property type="component" value="Chromosome"/>
</dbReference>
<reference evidence="2" key="3">
    <citation type="submission" date="2023-03" db="EMBL/GenBank/DDBJ databases">
        <title>Draft genome sequence of a Mycolicibacterium mageritense strain H4_3_1 isolated from a hybrid biological-inorganic system reactor.</title>
        <authorList>
            <person name="Feng X."/>
            <person name="Kazama D."/>
            <person name="Sato K."/>
            <person name="Kobayashi H."/>
        </authorList>
    </citation>
    <scope>NUCLEOTIDE SEQUENCE</scope>
    <source>
        <strain evidence="2">H4_3_1</strain>
    </source>
</reference>
<gene>
    <name evidence="2" type="primary">pspB</name>
    <name evidence="2" type="ORF">hbim_01360</name>
    <name evidence="1" type="ORF">MMAGJ_33240</name>
</gene>
<dbReference type="EMBL" id="AP022567">
    <property type="protein sequence ID" value="BBX34042.1"/>
    <property type="molecule type" value="Genomic_DNA"/>
</dbReference>
<evidence type="ECO:0000313" key="1">
    <source>
        <dbReference type="EMBL" id="BBX34042.1"/>
    </source>
</evidence>
<keyword evidence="3" id="KW-1185">Reference proteome</keyword>
<dbReference type="InterPro" id="IPR029033">
    <property type="entry name" value="His_PPase_superfam"/>
</dbReference>
<proteinExistence type="predicted"/>
<dbReference type="GO" id="GO:0016791">
    <property type="term" value="F:phosphatase activity"/>
    <property type="evidence" value="ECO:0007669"/>
    <property type="project" value="TreeGrafter"/>
</dbReference>
<evidence type="ECO:0000313" key="4">
    <source>
        <dbReference type="Proteomes" id="UP001241092"/>
    </source>
</evidence>
<dbReference type="Proteomes" id="UP001241092">
    <property type="component" value="Chromosome"/>
</dbReference>
<dbReference type="SUPFAM" id="SSF53254">
    <property type="entry name" value="Phosphoglycerate mutase-like"/>
    <property type="match status" value="1"/>
</dbReference>
<reference evidence="1 3" key="1">
    <citation type="journal article" date="2019" name="Emerg. Microbes Infect.">
        <title>Comprehensive subspecies identification of 175 nontuberculous mycobacteria species based on 7547 genomic profiles.</title>
        <authorList>
            <person name="Matsumoto Y."/>
            <person name="Kinjo T."/>
            <person name="Motooka D."/>
            <person name="Nabeya D."/>
            <person name="Jung N."/>
            <person name="Uechi K."/>
            <person name="Horii T."/>
            <person name="Iida T."/>
            <person name="Fujita J."/>
            <person name="Nakamura S."/>
        </authorList>
    </citation>
    <scope>NUCLEOTIDE SEQUENCE [LARGE SCALE GENOMIC DNA]</scope>
    <source>
        <strain evidence="1 3">JCM 12375</strain>
    </source>
</reference>
<keyword evidence="2" id="KW-0378">Hydrolase</keyword>
<dbReference type="Gene3D" id="3.40.50.1240">
    <property type="entry name" value="Phosphoglycerate mutase-like"/>
    <property type="match status" value="1"/>
</dbReference>
<dbReference type="InterPro" id="IPR013078">
    <property type="entry name" value="His_Pase_superF_clade-1"/>
</dbReference>
<accession>A0AAI8TRX7</accession>
<evidence type="ECO:0000313" key="2">
    <source>
        <dbReference type="EMBL" id="BDY27437.1"/>
    </source>
</evidence>
<dbReference type="SMART" id="SM00855">
    <property type="entry name" value="PGAM"/>
    <property type="match status" value="1"/>
</dbReference>
<protein>
    <submittedName>
        <fullName evidence="1">Phosphoglycerate mutase</fullName>
    </submittedName>
    <submittedName>
        <fullName evidence="2">Phosphoserine phosphatase 2</fullName>
        <ecNumber evidence="2">3.1.3.3</ecNumber>
    </submittedName>
</protein>
<dbReference type="Pfam" id="PF00300">
    <property type="entry name" value="His_Phos_1"/>
    <property type="match status" value="1"/>
</dbReference>
<dbReference type="InterPro" id="IPR050275">
    <property type="entry name" value="PGM_Phosphatase"/>
</dbReference>
<organism evidence="2 4">
    <name type="scientific">Mycolicibacterium mageritense</name>
    <name type="common">Mycobacterium mageritense</name>
    <dbReference type="NCBI Taxonomy" id="53462"/>
    <lineage>
        <taxon>Bacteria</taxon>
        <taxon>Bacillati</taxon>
        <taxon>Actinomycetota</taxon>
        <taxon>Actinomycetes</taxon>
        <taxon>Mycobacteriales</taxon>
        <taxon>Mycobacteriaceae</taxon>
        <taxon>Mycolicibacterium</taxon>
    </lineage>
</organism>
<sequence>MSEVVRLSLVSHAMTDALAAGRFPTDEPLNPLGHRQVDATYELGHIDAAYCGPEKRTRQTAELLGLRADVLPQLADLDCGRWRGDLLGGVRPAELAIWLTDPTQAPHGGETVVELIARVRRWLNTMADHRGRLVAVTHPAVIRAAILVVLDAPPKSFWRMDIAPVSRTVLHYRGHAWTLRSK</sequence>
<dbReference type="PANTHER" id="PTHR48100:SF10">
    <property type="entry name" value="2-CARBOXY-D-ARABINITOL-1-PHOSPHATASE-RELATED"/>
    <property type="match status" value="1"/>
</dbReference>
<dbReference type="PANTHER" id="PTHR48100">
    <property type="entry name" value="BROAD-SPECIFICITY PHOSPHATASE YOR283W-RELATED"/>
    <property type="match status" value="1"/>
</dbReference>
<evidence type="ECO:0000313" key="3">
    <source>
        <dbReference type="Proteomes" id="UP000465622"/>
    </source>
</evidence>
<dbReference type="AlphaFoldDB" id="A0AAI8TRX7"/>
<dbReference type="EMBL" id="AP027452">
    <property type="protein sequence ID" value="BDY27437.1"/>
    <property type="molecule type" value="Genomic_DNA"/>
</dbReference>